<dbReference type="AlphaFoldDB" id="A0A8J3ZVL5"/>
<organism evidence="2 3">
    <name type="scientific">Virgisporangium ochraceum</name>
    <dbReference type="NCBI Taxonomy" id="65505"/>
    <lineage>
        <taxon>Bacteria</taxon>
        <taxon>Bacillati</taxon>
        <taxon>Actinomycetota</taxon>
        <taxon>Actinomycetes</taxon>
        <taxon>Micromonosporales</taxon>
        <taxon>Micromonosporaceae</taxon>
        <taxon>Virgisporangium</taxon>
    </lineage>
</organism>
<proteinExistence type="predicted"/>
<sequence>MVTSAFATTHGIDVAATGTAALDRSPTPPPSRTNLANDLMTPTIASGADSTRTAR</sequence>
<feature type="region of interest" description="Disordered" evidence="1">
    <location>
        <begin position="13"/>
        <end position="55"/>
    </location>
</feature>
<dbReference type="EMBL" id="BOPH01000080">
    <property type="protein sequence ID" value="GIJ70471.1"/>
    <property type="molecule type" value="Genomic_DNA"/>
</dbReference>
<name>A0A8J3ZVL5_9ACTN</name>
<evidence type="ECO:0000256" key="1">
    <source>
        <dbReference type="SAM" id="MobiDB-lite"/>
    </source>
</evidence>
<reference evidence="2" key="1">
    <citation type="submission" date="2021-01" db="EMBL/GenBank/DDBJ databases">
        <title>Whole genome shotgun sequence of Virgisporangium ochraceum NBRC 16418.</title>
        <authorList>
            <person name="Komaki H."/>
            <person name="Tamura T."/>
        </authorList>
    </citation>
    <scope>NUCLEOTIDE SEQUENCE</scope>
    <source>
        <strain evidence="2">NBRC 16418</strain>
    </source>
</reference>
<accession>A0A8J3ZVL5</accession>
<evidence type="ECO:0000313" key="3">
    <source>
        <dbReference type="Proteomes" id="UP000635606"/>
    </source>
</evidence>
<gene>
    <name evidence="2" type="ORF">Voc01_053880</name>
</gene>
<dbReference type="Proteomes" id="UP000635606">
    <property type="component" value="Unassembled WGS sequence"/>
</dbReference>
<comment type="caution">
    <text evidence="2">The sequence shown here is derived from an EMBL/GenBank/DDBJ whole genome shotgun (WGS) entry which is preliminary data.</text>
</comment>
<evidence type="ECO:0000313" key="2">
    <source>
        <dbReference type="EMBL" id="GIJ70471.1"/>
    </source>
</evidence>
<keyword evidence="3" id="KW-1185">Reference proteome</keyword>
<protein>
    <submittedName>
        <fullName evidence="2">Uncharacterized protein</fullName>
    </submittedName>
</protein>